<reference evidence="7 8" key="2">
    <citation type="submission" date="2017-02" db="EMBL/GenBank/DDBJ databases">
        <authorList>
            <consortium name="Pathogen Informatics"/>
        </authorList>
    </citation>
    <scope>NUCLEOTIDE SEQUENCE [LARGE SCALE GENOMIC DNA]</scope>
    <source>
        <strain evidence="7 8">VRECD0157</strain>
    </source>
</reference>
<dbReference type="GO" id="GO:0017118">
    <property type="term" value="F:lipoyltransferase activity"/>
    <property type="evidence" value="ECO:0007669"/>
    <property type="project" value="TreeGrafter"/>
</dbReference>
<proteinExistence type="predicted"/>
<reference evidence="4" key="1">
    <citation type="submission" date="2014-07" db="EMBL/GenBank/DDBJ databases">
        <authorList>
            <person name="Monot Marc"/>
        </authorList>
    </citation>
    <scope>NUCLEOTIDE SEQUENCE</scope>
    <source>
        <strain evidence="5">7032989</strain>
        <strain evidence="3">7032994</strain>
    </source>
</reference>
<dbReference type="AlphaFoldDB" id="A0A069AHY7"/>
<evidence type="ECO:0000313" key="4">
    <source>
        <dbReference type="EMBL" id="CDS90313.1"/>
    </source>
</evidence>
<evidence type="ECO:0000313" key="6">
    <source>
        <dbReference type="EMBL" id="HBH1543176.1"/>
    </source>
</evidence>
<dbReference type="RefSeq" id="WP_004453953.1">
    <property type="nucleotide sequence ID" value="NZ_AP031492.1"/>
</dbReference>
<evidence type="ECO:0000259" key="2">
    <source>
        <dbReference type="PROSITE" id="PS51733"/>
    </source>
</evidence>
<dbReference type="PANTHER" id="PTHR12561">
    <property type="entry name" value="LIPOATE-PROTEIN LIGASE"/>
    <property type="match status" value="1"/>
</dbReference>
<keyword evidence="4" id="KW-0808">Transferase</keyword>
<name>A0A069AHY7_CLODI</name>
<dbReference type="EMBL" id="LK932409">
    <property type="protein sequence ID" value="CDS88948.1"/>
    <property type="molecule type" value="Genomic_DNA"/>
</dbReference>
<dbReference type="InterPro" id="IPR004562">
    <property type="entry name" value="LipoylTrfase_LipoateP_Ligase"/>
</dbReference>
<gene>
    <name evidence="7" type="primary">lplA</name>
    <name evidence="5" type="ORF">BN1095_240027</name>
    <name evidence="4" type="ORF">BN1096_80026</name>
    <name evidence="3" type="ORF">BN1097_70027</name>
    <name evidence="6" type="ORF">KRM00_002698</name>
    <name evidence="7" type="ORF">SAMEA3375112_03969</name>
</gene>
<dbReference type="EMBL" id="FUPS01000019">
    <property type="protein sequence ID" value="SJT21289.1"/>
    <property type="molecule type" value="Genomic_DNA"/>
</dbReference>
<dbReference type="EMBL" id="DAEPXK010000031">
    <property type="protein sequence ID" value="HBH1543176.1"/>
    <property type="molecule type" value="Genomic_DNA"/>
</dbReference>
<dbReference type="KEGG" id="pdf:CD630DERM_00460"/>
<keyword evidence="4" id="KW-0436">Ligase</keyword>
<sequence length="310" mass="36639">MYYLLNKSTNPYFNLALEEYLFLNDKYNDDIIIIWRNEESIFIGKNQNPYQEVYHDVIEKGEIPILRRISGGGTVYHDLGNINMSFIQKDRQLHEIDFLEHTKFMQKMLSTLGLDVSITERKDLFLNGKKISGSAQSIKRKNSLYHGTLLYDSDLNKLTKYLNSNKATESNATKSVSSKVTNIKFLLEKDINYFLDYCVEYLKSNIKNIKELELDEEDIKSVYNIGEDKYKKIEWTYGKTPKFQVVLPFNNESKINIHVNRWKVSKFFISYDDNVINMDKLLDLNFFKEEIKESILENYPHYIDLINLIF</sequence>
<evidence type="ECO:0000256" key="1">
    <source>
        <dbReference type="ARBA" id="ARBA00005085"/>
    </source>
</evidence>
<dbReference type="Proteomes" id="UP000878956">
    <property type="component" value="Unassembled WGS sequence"/>
</dbReference>
<evidence type="ECO:0000313" key="8">
    <source>
        <dbReference type="Proteomes" id="UP000189137"/>
    </source>
</evidence>
<dbReference type="NCBIfam" id="TIGR00545">
    <property type="entry name" value="lipoyltrans"/>
    <property type="match status" value="1"/>
</dbReference>
<dbReference type="CDD" id="cd16443">
    <property type="entry name" value="LplA"/>
    <property type="match status" value="1"/>
</dbReference>
<dbReference type="Gene3D" id="3.30.930.10">
    <property type="entry name" value="Bira Bifunctional Protein, Domain 2"/>
    <property type="match status" value="1"/>
</dbReference>
<keyword evidence="4" id="KW-0548">Nucleotidyltransferase</keyword>
<dbReference type="SUPFAM" id="SSF55681">
    <property type="entry name" value="Class II aaRS and biotin synthetases"/>
    <property type="match status" value="1"/>
</dbReference>
<evidence type="ECO:0000313" key="7">
    <source>
        <dbReference type="EMBL" id="SJT21289.1"/>
    </source>
</evidence>
<reference evidence="6" key="3">
    <citation type="journal article" date="2018" name="Genome Biol.">
        <title>SKESA: strategic k-mer extension for scrupulous assemblies.</title>
        <authorList>
            <person name="Souvorov A."/>
            <person name="Agarwala R."/>
            <person name="Lipman D.J."/>
        </authorList>
    </citation>
    <scope>NUCLEOTIDE SEQUENCE</scope>
    <source>
        <strain evidence="6">HN1000</strain>
    </source>
</reference>
<dbReference type="GeneID" id="66352542"/>
<dbReference type="Pfam" id="PF21948">
    <property type="entry name" value="LplA-B_cat"/>
    <property type="match status" value="1"/>
</dbReference>
<dbReference type="Proteomes" id="UP000189137">
    <property type="component" value="Unassembled WGS sequence"/>
</dbReference>
<dbReference type="InterPro" id="IPR004143">
    <property type="entry name" value="BPL_LPL_catalytic"/>
</dbReference>
<evidence type="ECO:0000313" key="3">
    <source>
        <dbReference type="EMBL" id="CDS88948.1"/>
    </source>
</evidence>
<dbReference type="PANTHER" id="PTHR12561:SF3">
    <property type="entry name" value="LIPOYLTRANSFERASE 1, MITOCHONDRIAL"/>
    <property type="match status" value="1"/>
</dbReference>
<protein>
    <submittedName>
        <fullName evidence="6">Lipoate--protein ligase</fullName>
    </submittedName>
    <submittedName>
        <fullName evidence="3">Lipoyltransferase and lipoate-protein ligase</fullName>
    </submittedName>
    <submittedName>
        <fullName evidence="7">Probable lipoate-protein ligase A</fullName>
        <ecNumber evidence="6 7">6.3.1.20</ecNumber>
    </submittedName>
    <submittedName>
        <fullName evidence="4">Putative lipoate-protein ligase</fullName>
        <ecNumber evidence="4">2.7.7.63</ecNumber>
    </submittedName>
</protein>
<dbReference type="EMBL" id="LK932535">
    <property type="protein sequence ID" value="CDS90313.1"/>
    <property type="molecule type" value="Genomic_DNA"/>
</dbReference>
<dbReference type="GO" id="GO:0016979">
    <property type="term" value="F:lipoate-protein ligase activity"/>
    <property type="evidence" value="ECO:0007669"/>
    <property type="project" value="UniProtKB-EC"/>
</dbReference>
<reference evidence="6" key="4">
    <citation type="submission" date="2021-06" db="EMBL/GenBank/DDBJ databases">
        <authorList>
            <consortium name="NCBI Pathogen Detection Project"/>
        </authorList>
    </citation>
    <scope>NUCLEOTIDE SEQUENCE</scope>
    <source>
        <strain evidence="6">HN1000</strain>
    </source>
</reference>
<dbReference type="EC" id="6.3.1.20" evidence="6 7"/>
<evidence type="ECO:0000313" key="5">
    <source>
        <dbReference type="EMBL" id="CDT02472.1"/>
    </source>
</evidence>
<dbReference type="UniPathway" id="UPA00537">
    <property type="reaction ID" value="UER00595"/>
</dbReference>
<dbReference type="EC" id="2.7.7.63" evidence="4"/>
<dbReference type="EMBL" id="LK932894">
    <property type="protein sequence ID" value="CDT02472.1"/>
    <property type="molecule type" value="Genomic_DNA"/>
</dbReference>
<dbReference type="GO" id="GO:0009249">
    <property type="term" value="P:protein lipoylation"/>
    <property type="evidence" value="ECO:0007669"/>
    <property type="project" value="InterPro"/>
</dbReference>
<dbReference type="GO" id="GO:0005737">
    <property type="term" value="C:cytoplasm"/>
    <property type="evidence" value="ECO:0007669"/>
    <property type="project" value="TreeGrafter"/>
</dbReference>
<dbReference type="PATRIC" id="fig|1496.897.peg.534"/>
<dbReference type="InterPro" id="IPR045864">
    <property type="entry name" value="aa-tRNA-synth_II/BPL/LPL"/>
</dbReference>
<organism evidence="4">
    <name type="scientific">Clostridioides difficile</name>
    <name type="common">Peptoclostridium difficile</name>
    <dbReference type="NCBI Taxonomy" id="1496"/>
    <lineage>
        <taxon>Bacteria</taxon>
        <taxon>Bacillati</taxon>
        <taxon>Bacillota</taxon>
        <taxon>Clostridia</taxon>
        <taxon>Peptostreptococcales</taxon>
        <taxon>Peptostreptococcaceae</taxon>
        <taxon>Clostridioides</taxon>
    </lineage>
</organism>
<comment type="pathway">
    <text evidence="1">Protein modification; protein lipoylation via exogenous pathway; protein N(6)-(lipoyl)lysine from lipoate: step 2/2.</text>
</comment>
<dbReference type="PROSITE" id="PS51733">
    <property type="entry name" value="BPL_LPL_CATALYTIC"/>
    <property type="match status" value="1"/>
</dbReference>
<feature type="domain" description="BPL/LPL catalytic" evidence="2">
    <location>
        <begin position="26"/>
        <end position="195"/>
    </location>
</feature>
<accession>A0A069AHY7</accession>